<sequence>MSLQQRHQDVAAYALGVLEPADAFRFEEHLADCVMCTVQLSDFTSAAASLAELAGPDRVEVRPSRRLLDRMTDEVAVVRRRSRRRRLKLVAAAAALVVALPAAAVALRDAGSRSPAVQQIVAKDATTGVSATAATQDRVWGTAVALRLSGLKGPGACRLVAIGKDGIEHPVLTWAVPAGGYGIPGSPGHEQPLDIEGGTDLPSGEIGRWEVRTLGGQPLVSLKG</sequence>
<dbReference type="RefSeq" id="WP_215089682.1">
    <property type="nucleotide sequence ID" value="NZ_JBHSFE010000038.1"/>
</dbReference>
<reference evidence="5" key="1">
    <citation type="journal article" date="2019" name="Int. J. Syst. Evol. Microbiol.">
        <title>The Global Catalogue of Microorganisms (GCM) 10K type strain sequencing project: providing services to taxonomists for standard genome sequencing and annotation.</title>
        <authorList>
            <consortium name="The Broad Institute Genomics Platform"/>
            <consortium name="The Broad Institute Genome Sequencing Center for Infectious Disease"/>
            <person name="Wu L."/>
            <person name="Ma J."/>
        </authorList>
    </citation>
    <scope>NUCLEOTIDE SEQUENCE [LARGE SCALE GENOMIC DNA]</scope>
    <source>
        <strain evidence="5">CGMCC 4.7139</strain>
    </source>
</reference>
<comment type="caution">
    <text evidence="4">The sequence shown here is derived from an EMBL/GenBank/DDBJ whole genome shotgun (WGS) entry which is preliminary data.</text>
</comment>
<protein>
    <submittedName>
        <fullName evidence="4">Zf-HC2 domain-containing protein</fullName>
    </submittedName>
</protein>
<evidence type="ECO:0000313" key="4">
    <source>
        <dbReference type="EMBL" id="MFC4612764.1"/>
    </source>
</evidence>
<organism evidence="4 5">
    <name type="scientific">Streptomyces maoxianensis</name>
    <dbReference type="NCBI Taxonomy" id="1459942"/>
    <lineage>
        <taxon>Bacteria</taxon>
        <taxon>Bacillati</taxon>
        <taxon>Actinomycetota</taxon>
        <taxon>Actinomycetes</taxon>
        <taxon>Kitasatosporales</taxon>
        <taxon>Streptomycetaceae</taxon>
        <taxon>Streptomyces</taxon>
    </lineage>
</organism>
<gene>
    <name evidence="4" type="ORF">ACFO9E_34195</name>
</gene>
<name>A0ABV9GJD2_9ACTN</name>
<keyword evidence="3" id="KW-0472">Membrane</keyword>
<dbReference type="Proteomes" id="UP001595993">
    <property type="component" value="Unassembled WGS sequence"/>
</dbReference>
<keyword evidence="5" id="KW-1185">Reference proteome</keyword>
<keyword evidence="3" id="KW-0812">Transmembrane</keyword>
<evidence type="ECO:0000256" key="1">
    <source>
        <dbReference type="ARBA" id="ARBA00023015"/>
    </source>
</evidence>
<keyword evidence="1" id="KW-0805">Transcription regulation</keyword>
<keyword evidence="2" id="KW-0804">Transcription</keyword>
<dbReference type="EMBL" id="JBHSFE010000038">
    <property type="protein sequence ID" value="MFC4612764.1"/>
    <property type="molecule type" value="Genomic_DNA"/>
</dbReference>
<proteinExistence type="predicted"/>
<keyword evidence="3" id="KW-1133">Transmembrane helix</keyword>
<feature type="transmembrane region" description="Helical" evidence="3">
    <location>
        <begin position="89"/>
        <end position="107"/>
    </location>
</feature>
<evidence type="ECO:0000256" key="3">
    <source>
        <dbReference type="SAM" id="Phobius"/>
    </source>
</evidence>
<accession>A0ABV9GJD2</accession>
<dbReference type="InterPro" id="IPR041916">
    <property type="entry name" value="Anti_sigma_zinc_sf"/>
</dbReference>
<evidence type="ECO:0000313" key="5">
    <source>
        <dbReference type="Proteomes" id="UP001595993"/>
    </source>
</evidence>
<evidence type="ECO:0000256" key="2">
    <source>
        <dbReference type="ARBA" id="ARBA00023163"/>
    </source>
</evidence>
<dbReference type="Gene3D" id="1.10.10.1320">
    <property type="entry name" value="Anti-sigma factor, zinc-finger domain"/>
    <property type="match status" value="1"/>
</dbReference>